<dbReference type="CDD" id="cd00158">
    <property type="entry name" value="RHOD"/>
    <property type="match status" value="1"/>
</dbReference>
<feature type="domain" description="Rhodanese" evidence="2">
    <location>
        <begin position="43"/>
        <end position="127"/>
    </location>
</feature>
<keyword evidence="6" id="KW-1185">Reference proteome</keyword>
<evidence type="ECO:0000313" key="5">
    <source>
        <dbReference type="Proteomes" id="UP000247790"/>
    </source>
</evidence>
<dbReference type="Pfam" id="PF00581">
    <property type="entry name" value="Rhodanese"/>
    <property type="match status" value="1"/>
</dbReference>
<keyword evidence="1" id="KW-1133">Transmembrane helix</keyword>
<dbReference type="Proteomes" id="UP000247790">
    <property type="component" value="Unassembled WGS sequence"/>
</dbReference>
<reference evidence="3 5" key="1">
    <citation type="submission" date="2018-06" db="EMBL/GenBank/DDBJ databases">
        <title>Genomic Encyclopedia of Type Strains, Phase III (KMG-III): the genomes of soil and plant-associated and newly described type strains.</title>
        <authorList>
            <person name="Whitman W."/>
        </authorList>
    </citation>
    <scope>NUCLEOTIDE SEQUENCE [LARGE SCALE GENOMIC DNA]</scope>
    <source>
        <strain evidence="3 5">CECT 7022</strain>
    </source>
</reference>
<accession>A0A2V4UZB1</accession>
<gene>
    <name evidence="3" type="ORF">DFQ00_12051</name>
    <name evidence="4" type="ORF">HUB98_02265</name>
</gene>
<dbReference type="EMBL" id="QJSW01000020">
    <property type="protein sequence ID" value="PYE45433.1"/>
    <property type="molecule type" value="Genomic_DNA"/>
</dbReference>
<reference evidence="4 6" key="2">
    <citation type="submission" date="2020-06" db="EMBL/GenBank/DDBJ databases">
        <title>Complete genome of Paenibacillus barcinonensis KACC11450.</title>
        <authorList>
            <person name="Kim M."/>
            <person name="Park Y.-J."/>
            <person name="Shin J.-H."/>
        </authorList>
    </citation>
    <scope>NUCLEOTIDE SEQUENCE [LARGE SCALE GENOMIC DNA]</scope>
    <source>
        <strain evidence="4 6">KACC11450</strain>
    </source>
</reference>
<dbReference type="InterPro" id="IPR050229">
    <property type="entry name" value="GlpE_sulfurtransferase"/>
</dbReference>
<dbReference type="RefSeq" id="WP_110898777.1">
    <property type="nucleotide sequence ID" value="NZ_CP054614.1"/>
</dbReference>
<dbReference type="GO" id="GO:0016740">
    <property type="term" value="F:transferase activity"/>
    <property type="evidence" value="ECO:0007669"/>
    <property type="project" value="UniProtKB-KW"/>
</dbReference>
<dbReference type="Gene3D" id="3.40.250.10">
    <property type="entry name" value="Rhodanese-like domain"/>
    <property type="match status" value="1"/>
</dbReference>
<dbReference type="EMBL" id="CP054614">
    <property type="protein sequence ID" value="QKS55249.1"/>
    <property type="molecule type" value="Genomic_DNA"/>
</dbReference>
<keyword evidence="1" id="KW-0472">Membrane</keyword>
<dbReference type="PROSITE" id="PS50206">
    <property type="entry name" value="RHODANESE_3"/>
    <property type="match status" value="1"/>
</dbReference>
<evidence type="ECO:0000259" key="2">
    <source>
        <dbReference type="PROSITE" id="PS50206"/>
    </source>
</evidence>
<evidence type="ECO:0000313" key="6">
    <source>
        <dbReference type="Proteomes" id="UP000509327"/>
    </source>
</evidence>
<organism evidence="3 5">
    <name type="scientific">Paenibacillus barcinonensis</name>
    <dbReference type="NCBI Taxonomy" id="198119"/>
    <lineage>
        <taxon>Bacteria</taxon>
        <taxon>Bacillati</taxon>
        <taxon>Bacillota</taxon>
        <taxon>Bacilli</taxon>
        <taxon>Bacillales</taxon>
        <taxon>Paenibacillaceae</taxon>
        <taxon>Paenibacillus</taxon>
    </lineage>
</organism>
<dbReference type="SUPFAM" id="SSF52821">
    <property type="entry name" value="Rhodanese/Cell cycle control phosphatase"/>
    <property type="match status" value="1"/>
</dbReference>
<dbReference type="PANTHER" id="PTHR43031">
    <property type="entry name" value="FAD-DEPENDENT OXIDOREDUCTASE"/>
    <property type="match status" value="1"/>
</dbReference>
<dbReference type="SMART" id="SM00450">
    <property type="entry name" value="RHOD"/>
    <property type="match status" value="1"/>
</dbReference>
<dbReference type="InterPro" id="IPR001763">
    <property type="entry name" value="Rhodanese-like_dom"/>
</dbReference>
<dbReference type="AlphaFoldDB" id="A0A2V4UZB1"/>
<dbReference type="FunFam" id="3.40.250.10:FF:000049">
    <property type="entry name" value="Phage shock protein E"/>
    <property type="match status" value="1"/>
</dbReference>
<protein>
    <submittedName>
        <fullName evidence="4">Rhodanese-like domain-containing protein</fullName>
    </submittedName>
    <submittedName>
        <fullName evidence="3">Rhodanese-related sulfurtransferase</fullName>
    </submittedName>
</protein>
<keyword evidence="1" id="KW-0812">Transmembrane</keyword>
<dbReference type="InterPro" id="IPR036873">
    <property type="entry name" value="Rhodanese-like_dom_sf"/>
</dbReference>
<feature type="transmembrane region" description="Helical" evidence="1">
    <location>
        <begin position="6"/>
        <end position="23"/>
    </location>
</feature>
<dbReference type="PANTHER" id="PTHR43031:SF18">
    <property type="entry name" value="RHODANESE-RELATED SULFURTRANSFERASES"/>
    <property type="match status" value="1"/>
</dbReference>
<sequence length="130" mass="14608">MNVNTVINIAILLLIVWFLYTRLKPVNGLTHLKANEFRQAIKSNNPGMVVDVREPAEYNRGFIPGAVNIPLSQLQQRLSEIPQNKQVFLYCQSGMRSKSAAKILSKHGYDQISNLKGGVSAWRDKLASKK</sequence>
<name>A0A2V4UZB1_PAEBA</name>
<dbReference type="Proteomes" id="UP000509327">
    <property type="component" value="Chromosome"/>
</dbReference>
<evidence type="ECO:0000313" key="3">
    <source>
        <dbReference type="EMBL" id="PYE45433.1"/>
    </source>
</evidence>
<evidence type="ECO:0000256" key="1">
    <source>
        <dbReference type="SAM" id="Phobius"/>
    </source>
</evidence>
<keyword evidence="3" id="KW-0808">Transferase</keyword>
<evidence type="ECO:0000313" key="4">
    <source>
        <dbReference type="EMBL" id="QKS55249.1"/>
    </source>
</evidence>
<dbReference type="OrthoDB" id="9800872at2"/>
<proteinExistence type="predicted"/>